<reference evidence="3" key="1">
    <citation type="journal article" date="2019" name="Int. J. Syst. Evol. Microbiol.">
        <title>The Global Catalogue of Microorganisms (GCM) 10K type strain sequencing project: providing services to taxonomists for standard genome sequencing and annotation.</title>
        <authorList>
            <consortium name="The Broad Institute Genomics Platform"/>
            <consortium name="The Broad Institute Genome Sequencing Center for Infectious Disease"/>
            <person name="Wu L."/>
            <person name="Ma J."/>
        </authorList>
    </citation>
    <scope>NUCLEOTIDE SEQUENCE [LARGE SCALE GENOMIC DNA]</scope>
    <source>
        <strain evidence="3">JCM 16953</strain>
    </source>
</reference>
<comment type="caution">
    <text evidence="2">The sequence shown here is derived from an EMBL/GenBank/DDBJ whole genome shotgun (WGS) entry which is preliminary data.</text>
</comment>
<accession>A0ABP7I1X1</accession>
<dbReference type="RefSeq" id="WP_344773068.1">
    <property type="nucleotide sequence ID" value="NZ_BAABAH010000003.1"/>
</dbReference>
<proteinExistence type="predicted"/>
<dbReference type="EMBL" id="BAABAH010000003">
    <property type="protein sequence ID" value="GAA3809827.1"/>
    <property type="molecule type" value="Genomic_DNA"/>
</dbReference>
<dbReference type="Proteomes" id="UP001501821">
    <property type="component" value="Unassembled WGS sequence"/>
</dbReference>
<protein>
    <submittedName>
        <fullName evidence="2">Uncharacterized protein</fullName>
    </submittedName>
</protein>
<name>A0ABP7I1X1_9ACTN</name>
<sequence length="86" mass="9602">MSTTTLDDRRTPTIEVRIYDHSVLLRRELCGTESDADTVVDRFSHLGNRFVVSDYDSGLQRPDEQVEAPQEYGTIASAVISPEGSE</sequence>
<evidence type="ECO:0000313" key="2">
    <source>
        <dbReference type="EMBL" id="GAA3809827.1"/>
    </source>
</evidence>
<evidence type="ECO:0000313" key="3">
    <source>
        <dbReference type="Proteomes" id="UP001501821"/>
    </source>
</evidence>
<feature type="region of interest" description="Disordered" evidence="1">
    <location>
        <begin position="62"/>
        <end position="86"/>
    </location>
</feature>
<keyword evidence="3" id="KW-1185">Reference proteome</keyword>
<gene>
    <name evidence="2" type="ORF">GCM10022242_10640</name>
</gene>
<evidence type="ECO:0000256" key="1">
    <source>
        <dbReference type="SAM" id="MobiDB-lite"/>
    </source>
</evidence>
<organism evidence="2 3">
    <name type="scientific">Nocardioides panacisoli</name>
    <dbReference type="NCBI Taxonomy" id="627624"/>
    <lineage>
        <taxon>Bacteria</taxon>
        <taxon>Bacillati</taxon>
        <taxon>Actinomycetota</taxon>
        <taxon>Actinomycetes</taxon>
        <taxon>Propionibacteriales</taxon>
        <taxon>Nocardioidaceae</taxon>
        <taxon>Nocardioides</taxon>
    </lineage>
</organism>